<evidence type="ECO:0000313" key="1">
    <source>
        <dbReference type="EMBL" id="JAE18021.1"/>
    </source>
</evidence>
<sequence length="17" mass="1919">MILRCLHDSDKHPAGII</sequence>
<dbReference type="EMBL" id="GBRH01179875">
    <property type="protein sequence ID" value="JAE18021.1"/>
    <property type="molecule type" value="Transcribed_RNA"/>
</dbReference>
<name>A0A0A9G649_ARUDO</name>
<dbReference type="AlphaFoldDB" id="A0A0A9G649"/>
<accession>A0A0A9G649</accession>
<reference evidence="1" key="1">
    <citation type="submission" date="2014-09" db="EMBL/GenBank/DDBJ databases">
        <authorList>
            <person name="Magalhaes I.L.F."/>
            <person name="Oliveira U."/>
            <person name="Santos F.R."/>
            <person name="Vidigal T.H.D.A."/>
            <person name="Brescovit A.D."/>
            <person name="Santos A.J."/>
        </authorList>
    </citation>
    <scope>NUCLEOTIDE SEQUENCE</scope>
    <source>
        <tissue evidence="1">Shoot tissue taken approximately 20 cm above the soil surface</tissue>
    </source>
</reference>
<organism evidence="1">
    <name type="scientific">Arundo donax</name>
    <name type="common">Giant reed</name>
    <name type="synonym">Donax arundinaceus</name>
    <dbReference type="NCBI Taxonomy" id="35708"/>
    <lineage>
        <taxon>Eukaryota</taxon>
        <taxon>Viridiplantae</taxon>
        <taxon>Streptophyta</taxon>
        <taxon>Embryophyta</taxon>
        <taxon>Tracheophyta</taxon>
        <taxon>Spermatophyta</taxon>
        <taxon>Magnoliopsida</taxon>
        <taxon>Liliopsida</taxon>
        <taxon>Poales</taxon>
        <taxon>Poaceae</taxon>
        <taxon>PACMAD clade</taxon>
        <taxon>Arundinoideae</taxon>
        <taxon>Arundineae</taxon>
        <taxon>Arundo</taxon>
    </lineage>
</organism>
<protein>
    <submittedName>
        <fullName evidence="1">Uncharacterized protein</fullName>
    </submittedName>
</protein>
<reference evidence="1" key="2">
    <citation type="journal article" date="2015" name="Data Brief">
        <title>Shoot transcriptome of the giant reed, Arundo donax.</title>
        <authorList>
            <person name="Barrero R.A."/>
            <person name="Guerrero F.D."/>
            <person name="Moolhuijzen P."/>
            <person name="Goolsby J.A."/>
            <person name="Tidwell J."/>
            <person name="Bellgard S.E."/>
            <person name="Bellgard M.I."/>
        </authorList>
    </citation>
    <scope>NUCLEOTIDE SEQUENCE</scope>
    <source>
        <tissue evidence="1">Shoot tissue taken approximately 20 cm above the soil surface</tissue>
    </source>
</reference>
<proteinExistence type="predicted"/>